<evidence type="ECO:0000256" key="6">
    <source>
        <dbReference type="ARBA" id="ARBA00023136"/>
    </source>
</evidence>
<keyword evidence="5 7" id="KW-1133">Transmembrane helix</keyword>
<evidence type="ECO:0000259" key="8">
    <source>
        <dbReference type="PROSITE" id="PS50893"/>
    </source>
</evidence>
<dbReference type="InterPro" id="IPR027417">
    <property type="entry name" value="P-loop_NTPase"/>
</dbReference>
<dbReference type="PROSITE" id="PS50893">
    <property type="entry name" value="ABC_TRANSPORTER_2"/>
    <property type="match status" value="1"/>
</dbReference>
<keyword evidence="4" id="KW-0067">ATP-binding</keyword>
<organism evidence="10 11">
    <name type="scientific">Paenibacillus plantiphilus</name>
    <dbReference type="NCBI Taxonomy" id="2905650"/>
    <lineage>
        <taxon>Bacteria</taxon>
        <taxon>Bacillati</taxon>
        <taxon>Bacillota</taxon>
        <taxon>Bacilli</taxon>
        <taxon>Bacillales</taxon>
        <taxon>Paenibacillaceae</taxon>
        <taxon>Paenibacillus</taxon>
    </lineage>
</organism>
<protein>
    <submittedName>
        <fullName evidence="10">ATM1-type heavy metal exporter</fullName>
    </submittedName>
</protein>
<dbReference type="InterPro" id="IPR003439">
    <property type="entry name" value="ABC_transporter-like_ATP-bd"/>
</dbReference>
<evidence type="ECO:0000313" key="10">
    <source>
        <dbReference type="EMBL" id="CAH1202509.1"/>
    </source>
</evidence>
<dbReference type="InterPro" id="IPR039421">
    <property type="entry name" value="Type_1_exporter"/>
</dbReference>
<dbReference type="PANTHER" id="PTHR43394:SF1">
    <property type="entry name" value="ATP-BINDING CASSETTE SUB-FAMILY B MEMBER 10, MITOCHONDRIAL"/>
    <property type="match status" value="1"/>
</dbReference>
<evidence type="ECO:0000259" key="9">
    <source>
        <dbReference type="PROSITE" id="PS50929"/>
    </source>
</evidence>
<dbReference type="Gene3D" id="1.20.1560.10">
    <property type="entry name" value="ABC transporter type 1, transmembrane domain"/>
    <property type="match status" value="1"/>
</dbReference>
<evidence type="ECO:0000256" key="7">
    <source>
        <dbReference type="SAM" id="Phobius"/>
    </source>
</evidence>
<keyword evidence="3" id="KW-0547">Nucleotide-binding</keyword>
<dbReference type="SUPFAM" id="SSF90123">
    <property type="entry name" value="ABC transporter transmembrane region"/>
    <property type="match status" value="1"/>
</dbReference>
<dbReference type="SUPFAM" id="SSF52540">
    <property type="entry name" value="P-loop containing nucleoside triphosphate hydrolases"/>
    <property type="match status" value="1"/>
</dbReference>
<gene>
    <name evidence="10" type="primary">atm1</name>
    <name evidence="10" type="ORF">PAECIP111893_01816</name>
</gene>
<evidence type="ECO:0000256" key="1">
    <source>
        <dbReference type="ARBA" id="ARBA00004651"/>
    </source>
</evidence>
<keyword evidence="11" id="KW-1185">Reference proteome</keyword>
<dbReference type="PROSITE" id="PS50929">
    <property type="entry name" value="ABC_TM1F"/>
    <property type="match status" value="1"/>
</dbReference>
<evidence type="ECO:0000256" key="2">
    <source>
        <dbReference type="ARBA" id="ARBA00022692"/>
    </source>
</evidence>
<evidence type="ECO:0000256" key="4">
    <source>
        <dbReference type="ARBA" id="ARBA00022840"/>
    </source>
</evidence>
<accession>A0ABM9C2V7</accession>
<evidence type="ECO:0000256" key="3">
    <source>
        <dbReference type="ARBA" id="ARBA00022741"/>
    </source>
</evidence>
<name>A0ABM9C2V7_9BACL</name>
<feature type="domain" description="ABC transporter" evidence="8">
    <location>
        <begin position="374"/>
        <end position="608"/>
    </location>
</feature>
<dbReference type="InterPro" id="IPR003593">
    <property type="entry name" value="AAA+_ATPase"/>
</dbReference>
<comment type="caution">
    <text evidence="10">The sequence shown here is derived from an EMBL/GenBank/DDBJ whole genome shotgun (WGS) entry which is preliminary data.</text>
</comment>
<dbReference type="PANTHER" id="PTHR43394">
    <property type="entry name" value="ATP-DEPENDENT PERMEASE MDL1, MITOCHONDRIAL"/>
    <property type="match status" value="1"/>
</dbReference>
<dbReference type="Proteomes" id="UP000838686">
    <property type="component" value="Unassembled WGS sequence"/>
</dbReference>
<feature type="transmembrane region" description="Helical" evidence="7">
    <location>
        <begin position="167"/>
        <end position="187"/>
    </location>
</feature>
<dbReference type="InterPro" id="IPR011527">
    <property type="entry name" value="ABC1_TM_dom"/>
</dbReference>
<dbReference type="InterPro" id="IPR017871">
    <property type="entry name" value="ABC_transporter-like_CS"/>
</dbReference>
<dbReference type="CDD" id="cd07346">
    <property type="entry name" value="ABC_6TM_exporters"/>
    <property type="match status" value="1"/>
</dbReference>
<dbReference type="Gene3D" id="3.40.50.300">
    <property type="entry name" value="P-loop containing nucleotide triphosphate hydrolases"/>
    <property type="match status" value="1"/>
</dbReference>
<proteinExistence type="predicted"/>
<dbReference type="Pfam" id="PF00664">
    <property type="entry name" value="ABC_membrane"/>
    <property type="match status" value="1"/>
</dbReference>
<feature type="domain" description="ABC transmembrane type-1" evidence="9">
    <location>
        <begin position="58"/>
        <end position="339"/>
    </location>
</feature>
<feature type="transmembrane region" description="Helical" evidence="7">
    <location>
        <begin position="56"/>
        <end position="78"/>
    </location>
</feature>
<sequence>MIPQHANMCFLTFDPVHRIKLLLYRIDSEYRGALLIVKLPEWLLFFVRQIMRYQGAFWLVLMLTAMITACSAFSPILAGRLIDSIALGDGPHLWQLVLLLLGIILAAEFIIILRNDVSRRVMIQLTHELTADSVASVLRTTTAFFARTSRGELLQRCIQDTRAIQQFGLFAIPGFMQDLVLACTAIIVISGIYWPVAVMIATLYLFLLIPLFYIGNKRGAARKKLAKQDARIRHSLLEKLESIKQIKIFGTEKREYEDYRKQQEAGAELAFQNGVLIDLYNGFSRIPDSMAPALTFLILGWQVVHGRATIGELLTVTAFIPAMIAPVRSFFTLYVTLAEIRVRLTGVLEYAKLPVEAGKAEGLLKPPHYREMALSLNNVSVGGDGDRGDLLRNITCRIEPGMHAAIVGPSGAGKSTLLHVLTRQLEPSEGTIYYGGYPLAQLDASQLRSRIGYMTQEGFLFHQTLLYNLTYFKEVEHEVLDHWMSALGAADIVNLLPQGYASIIGNSGTQLSGGQRQLVELVRTMVKDPDLLILDEATSALDPASEALVYHALQQYAGQVTRITVNHRLHSVKQADLILVMDHGEIVDQGTHEELLCNSSSLYARLWSSQLQGEQEIEASREVHDALYS</sequence>
<dbReference type="SMART" id="SM00382">
    <property type="entry name" value="AAA"/>
    <property type="match status" value="1"/>
</dbReference>
<reference evidence="10" key="1">
    <citation type="submission" date="2022-01" db="EMBL/GenBank/DDBJ databases">
        <authorList>
            <person name="Criscuolo A."/>
        </authorList>
    </citation>
    <scope>NUCLEOTIDE SEQUENCE</scope>
    <source>
        <strain evidence="10">CIP111893</strain>
    </source>
</reference>
<evidence type="ECO:0000256" key="5">
    <source>
        <dbReference type="ARBA" id="ARBA00022989"/>
    </source>
</evidence>
<evidence type="ECO:0000313" key="11">
    <source>
        <dbReference type="Proteomes" id="UP000838686"/>
    </source>
</evidence>
<dbReference type="Pfam" id="PF00005">
    <property type="entry name" value="ABC_tran"/>
    <property type="match status" value="1"/>
</dbReference>
<dbReference type="InterPro" id="IPR036640">
    <property type="entry name" value="ABC1_TM_sf"/>
</dbReference>
<feature type="transmembrane region" description="Helical" evidence="7">
    <location>
        <begin position="193"/>
        <end position="214"/>
    </location>
</feature>
<dbReference type="PROSITE" id="PS00211">
    <property type="entry name" value="ABC_TRANSPORTER_1"/>
    <property type="match status" value="1"/>
</dbReference>
<comment type="subcellular location">
    <subcellularLocation>
        <location evidence="1">Cell membrane</location>
        <topology evidence="1">Multi-pass membrane protein</topology>
    </subcellularLocation>
</comment>
<keyword evidence="6 7" id="KW-0472">Membrane</keyword>
<keyword evidence="2 7" id="KW-0812">Transmembrane</keyword>
<feature type="transmembrane region" description="Helical" evidence="7">
    <location>
        <begin position="93"/>
        <end position="113"/>
    </location>
</feature>
<dbReference type="EMBL" id="CAKMMF010000008">
    <property type="protein sequence ID" value="CAH1202509.1"/>
    <property type="molecule type" value="Genomic_DNA"/>
</dbReference>